<keyword evidence="5" id="KW-0378">Hydrolase</keyword>
<name>A0A495IZD7_9SPHI</name>
<dbReference type="GO" id="GO:0006753">
    <property type="term" value="P:nucleoside phosphate metabolic process"/>
    <property type="evidence" value="ECO:0007669"/>
    <property type="project" value="TreeGrafter"/>
</dbReference>
<dbReference type="InterPro" id="IPR015797">
    <property type="entry name" value="NUDIX_hydrolase-like_dom_sf"/>
</dbReference>
<keyword evidence="10" id="KW-1185">Reference proteome</keyword>
<accession>A0A495IZD7</accession>
<evidence type="ECO:0000256" key="1">
    <source>
        <dbReference type="ARBA" id="ARBA00000847"/>
    </source>
</evidence>
<dbReference type="InterPro" id="IPR000086">
    <property type="entry name" value="NUDIX_hydrolase_dom"/>
</dbReference>
<dbReference type="OrthoDB" id="9806150at2"/>
<dbReference type="PANTHER" id="PTHR11839">
    <property type="entry name" value="UDP/ADP-SUGAR PYROPHOSPHATASE"/>
    <property type="match status" value="1"/>
</dbReference>
<dbReference type="Pfam" id="PF00293">
    <property type="entry name" value="NUDIX"/>
    <property type="match status" value="1"/>
</dbReference>
<protein>
    <recommendedName>
        <fullName evidence="4">GDP-mannose pyrophosphatase</fullName>
    </recommendedName>
    <alternativeName>
        <fullName evidence="6">GDP-mannose hydrolase</fullName>
    </alternativeName>
    <alternativeName>
        <fullName evidence="7">GDPMK</fullName>
    </alternativeName>
</protein>
<dbReference type="RefSeq" id="WP_121197083.1">
    <property type="nucleotide sequence ID" value="NZ_RBKU01000001.1"/>
</dbReference>
<evidence type="ECO:0000256" key="4">
    <source>
        <dbReference type="ARBA" id="ARBA00016377"/>
    </source>
</evidence>
<organism evidence="9 10">
    <name type="scientific">Mucilaginibacter gracilis</name>
    <dbReference type="NCBI Taxonomy" id="423350"/>
    <lineage>
        <taxon>Bacteria</taxon>
        <taxon>Pseudomonadati</taxon>
        <taxon>Bacteroidota</taxon>
        <taxon>Sphingobacteriia</taxon>
        <taxon>Sphingobacteriales</taxon>
        <taxon>Sphingobacteriaceae</taxon>
        <taxon>Mucilaginibacter</taxon>
    </lineage>
</organism>
<dbReference type="PANTHER" id="PTHR11839:SF18">
    <property type="entry name" value="NUDIX HYDROLASE DOMAIN-CONTAINING PROTEIN"/>
    <property type="match status" value="1"/>
</dbReference>
<evidence type="ECO:0000256" key="3">
    <source>
        <dbReference type="ARBA" id="ARBA00007275"/>
    </source>
</evidence>
<feature type="domain" description="Nudix hydrolase" evidence="8">
    <location>
        <begin position="45"/>
        <end position="176"/>
    </location>
</feature>
<dbReference type="GO" id="GO:0005829">
    <property type="term" value="C:cytosol"/>
    <property type="evidence" value="ECO:0007669"/>
    <property type="project" value="TreeGrafter"/>
</dbReference>
<comment type="caution">
    <text evidence="9">The sequence shown here is derived from an EMBL/GenBank/DDBJ whole genome shotgun (WGS) entry which is preliminary data.</text>
</comment>
<dbReference type="PROSITE" id="PS51462">
    <property type="entry name" value="NUDIX"/>
    <property type="match status" value="1"/>
</dbReference>
<dbReference type="SUPFAM" id="SSF55811">
    <property type="entry name" value="Nudix"/>
    <property type="match status" value="1"/>
</dbReference>
<comment type="cofactor">
    <cofactor evidence="2">
        <name>Mg(2+)</name>
        <dbReference type="ChEBI" id="CHEBI:18420"/>
    </cofactor>
</comment>
<evidence type="ECO:0000259" key="8">
    <source>
        <dbReference type="PROSITE" id="PS51462"/>
    </source>
</evidence>
<evidence type="ECO:0000313" key="10">
    <source>
        <dbReference type="Proteomes" id="UP000268007"/>
    </source>
</evidence>
<evidence type="ECO:0000256" key="5">
    <source>
        <dbReference type="ARBA" id="ARBA00022801"/>
    </source>
</evidence>
<evidence type="ECO:0000256" key="2">
    <source>
        <dbReference type="ARBA" id="ARBA00001946"/>
    </source>
</evidence>
<dbReference type="GO" id="GO:0019693">
    <property type="term" value="P:ribose phosphate metabolic process"/>
    <property type="evidence" value="ECO:0007669"/>
    <property type="project" value="TreeGrafter"/>
</dbReference>
<dbReference type="CDD" id="cd03424">
    <property type="entry name" value="NUDIX_ADPRase_Nudt5_UGPPase_Nudt14"/>
    <property type="match status" value="1"/>
</dbReference>
<gene>
    <name evidence="9" type="ORF">BDD43_1520</name>
</gene>
<evidence type="ECO:0000313" key="9">
    <source>
        <dbReference type="EMBL" id="RKR81374.1"/>
    </source>
</evidence>
<proteinExistence type="inferred from homology"/>
<dbReference type="Gene3D" id="3.90.79.10">
    <property type="entry name" value="Nucleoside Triphosphate Pyrophosphohydrolase"/>
    <property type="match status" value="1"/>
</dbReference>
<sequence length="190" mass="21060">MGNTEIQKWTVLKEEDVSPSPWFPLLRHTVKLQNGNIIDDYFFAPLGDVVILVALTPRHEVILVKQYKHGLGDILLELPGGMQQKEKSIIESALNELEEETGVKATASQLIALGKLANNATKTRQITYGFIVFDAEVTTVQKLDSTEMIDVINVPAPQVLQMVKDGEIWTVDSVAFILKAALLYPDVFGV</sequence>
<evidence type="ECO:0000256" key="7">
    <source>
        <dbReference type="ARBA" id="ARBA00032272"/>
    </source>
</evidence>
<dbReference type="Proteomes" id="UP000268007">
    <property type="component" value="Unassembled WGS sequence"/>
</dbReference>
<comment type="catalytic activity">
    <reaction evidence="1">
        <text>GDP-alpha-D-mannose + H2O = alpha-D-mannose 1-phosphate + GMP + 2 H(+)</text>
        <dbReference type="Rhea" id="RHEA:27978"/>
        <dbReference type="ChEBI" id="CHEBI:15377"/>
        <dbReference type="ChEBI" id="CHEBI:15378"/>
        <dbReference type="ChEBI" id="CHEBI:57527"/>
        <dbReference type="ChEBI" id="CHEBI:58115"/>
        <dbReference type="ChEBI" id="CHEBI:58409"/>
    </reaction>
</comment>
<evidence type="ECO:0000256" key="6">
    <source>
        <dbReference type="ARBA" id="ARBA00032162"/>
    </source>
</evidence>
<comment type="similarity">
    <text evidence="3">Belongs to the Nudix hydrolase family. NudK subfamily.</text>
</comment>
<reference evidence="9 10" key="1">
    <citation type="submission" date="2018-10" db="EMBL/GenBank/DDBJ databases">
        <title>Genomic Encyclopedia of Archaeal and Bacterial Type Strains, Phase II (KMG-II): from individual species to whole genera.</title>
        <authorList>
            <person name="Goeker M."/>
        </authorList>
    </citation>
    <scope>NUCLEOTIDE SEQUENCE [LARGE SCALE GENOMIC DNA]</scope>
    <source>
        <strain evidence="9 10">DSM 18602</strain>
    </source>
</reference>
<dbReference type="AlphaFoldDB" id="A0A495IZD7"/>
<dbReference type="EMBL" id="RBKU01000001">
    <property type="protein sequence ID" value="RKR81374.1"/>
    <property type="molecule type" value="Genomic_DNA"/>
</dbReference>
<dbReference type="GO" id="GO:0016787">
    <property type="term" value="F:hydrolase activity"/>
    <property type="evidence" value="ECO:0007669"/>
    <property type="project" value="UniProtKB-KW"/>
</dbReference>